<dbReference type="GO" id="GO:0003700">
    <property type="term" value="F:DNA-binding transcription factor activity"/>
    <property type="evidence" value="ECO:0007669"/>
    <property type="project" value="InterPro"/>
</dbReference>
<keyword evidence="2" id="KW-0805">Transcription regulation</keyword>
<keyword evidence="5" id="KW-1133">Transmembrane helix</keyword>
<dbReference type="Gene3D" id="3.40.190.10">
    <property type="entry name" value="Periplasmic binding protein-like II"/>
    <property type="match status" value="2"/>
</dbReference>
<evidence type="ECO:0000313" key="8">
    <source>
        <dbReference type="Proteomes" id="UP000268727"/>
    </source>
</evidence>
<accession>A0A3N1H1U1</accession>
<dbReference type="PANTHER" id="PTHR30346">
    <property type="entry name" value="TRANSCRIPTIONAL DUAL REGULATOR HCAR-RELATED"/>
    <property type="match status" value="1"/>
</dbReference>
<organism evidence="7 8">
    <name type="scientific">Saccharothrix texasensis</name>
    <dbReference type="NCBI Taxonomy" id="103734"/>
    <lineage>
        <taxon>Bacteria</taxon>
        <taxon>Bacillati</taxon>
        <taxon>Actinomycetota</taxon>
        <taxon>Actinomycetes</taxon>
        <taxon>Pseudonocardiales</taxon>
        <taxon>Pseudonocardiaceae</taxon>
        <taxon>Saccharothrix</taxon>
    </lineage>
</organism>
<keyword evidence="4" id="KW-0804">Transcription</keyword>
<keyword evidence="3 7" id="KW-0238">DNA-binding</keyword>
<proteinExistence type="inferred from homology"/>
<dbReference type="CDD" id="cd05466">
    <property type="entry name" value="PBP2_LTTR_substrate"/>
    <property type="match status" value="1"/>
</dbReference>
<dbReference type="InterPro" id="IPR036390">
    <property type="entry name" value="WH_DNA-bd_sf"/>
</dbReference>
<dbReference type="SUPFAM" id="SSF46785">
    <property type="entry name" value="Winged helix' DNA-binding domain"/>
    <property type="match status" value="1"/>
</dbReference>
<evidence type="ECO:0000256" key="2">
    <source>
        <dbReference type="ARBA" id="ARBA00023015"/>
    </source>
</evidence>
<evidence type="ECO:0000259" key="6">
    <source>
        <dbReference type="PROSITE" id="PS50931"/>
    </source>
</evidence>
<dbReference type="EMBL" id="RJKM01000001">
    <property type="protein sequence ID" value="ROP36503.1"/>
    <property type="molecule type" value="Genomic_DNA"/>
</dbReference>
<comment type="caution">
    <text evidence="7">The sequence shown here is derived from an EMBL/GenBank/DDBJ whole genome shotgun (WGS) entry which is preliminary data.</text>
</comment>
<name>A0A3N1H1U1_9PSEU</name>
<dbReference type="PANTHER" id="PTHR30346:SF29">
    <property type="entry name" value="LYSR SUBSTRATE-BINDING"/>
    <property type="match status" value="1"/>
</dbReference>
<dbReference type="InterPro" id="IPR005119">
    <property type="entry name" value="LysR_subst-bd"/>
</dbReference>
<comment type="similarity">
    <text evidence="1">Belongs to the LysR transcriptional regulatory family.</text>
</comment>
<dbReference type="PROSITE" id="PS50931">
    <property type="entry name" value="HTH_LYSR"/>
    <property type="match status" value="1"/>
</dbReference>
<keyword evidence="5" id="KW-0812">Transmembrane</keyword>
<evidence type="ECO:0000256" key="1">
    <source>
        <dbReference type="ARBA" id="ARBA00009437"/>
    </source>
</evidence>
<protein>
    <submittedName>
        <fullName evidence="7">DNA-binding transcriptional LysR family regulator</fullName>
    </submittedName>
</protein>
<reference evidence="7 8" key="1">
    <citation type="submission" date="2018-11" db="EMBL/GenBank/DDBJ databases">
        <title>Sequencing the genomes of 1000 actinobacteria strains.</title>
        <authorList>
            <person name="Klenk H.-P."/>
        </authorList>
    </citation>
    <scope>NUCLEOTIDE SEQUENCE [LARGE SCALE GENOMIC DNA]</scope>
    <source>
        <strain evidence="7 8">DSM 44231</strain>
    </source>
</reference>
<dbReference type="Pfam" id="PF03466">
    <property type="entry name" value="LysR_substrate"/>
    <property type="match status" value="1"/>
</dbReference>
<dbReference type="InterPro" id="IPR000847">
    <property type="entry name" value="LysR_HTH_N"/>
</dbReference>
<feature type="domain" description="HTH lysR-type" evidence="6">
    <location>
        <begin position="3"/>
        <end position="59"/>
    </location>
</feature>
<dbReference type="Proteomes" id="UP000268727">
    <property type="component" value="Unassembled WGS sequence"/>
</dbReference>
<gene>
    <name evidence="7" type="ORF">EDD40_1775</name>
</gene>
<evidence type="ECO:0000256" key="3">
    <source>
        <dbReference type="ARBA" id="ARBA00023125"/>
    </source>
</evidence>
<dbReference type="GO" id="GO:0003677">
    <property type="term" value="F:DNA binding"/>
    <property type="evidence" value="ECO:0007669"/>
    <property type="project" value="UniProtKB-KW"/>
</dbReference>
<dbReference type="PRINTS" id="PR00039">
    <property type="entry name" value="HTHLYSR"/>
</dbReference>
<sequence>MALNLAQLRAFLAVVDEGGFGTAADALGLTQSAVSHAVAALERTLGHPVLLRRGKPRPTAFGAQVVAHARAAVAASVAITDLAARHGGAARGTIKLAAPPTVCQGLLPQLMSHWESEFPHVRVRVFEGEDDEVAEWLANGTVEMAVAVDPPPGAGVLVGEDAFHALLRTDHPLAGVGEVDVADLADDPFLLSCGGCERHVRQVHAGLPFDPLHRVRELGTLLAMVRAGVGISIVPGLVASMLVPGLALVPLRPRVVRRLVVGGPPGREWHPAVTALVDAARERDHRRVDPRGV</sequence>
<dbReference type="OrthoDB" id="3461141at2"/>
<keyword evidence="5" id="KW-0472">Membrane</keyword>
<evidence type="ECO:0000256" key="5">
    <source>
        <dbReference type="SAM" id="Phobius"/>
    </source>
</evidence>
<dbReference type="Gene3D" id="1.10.10.10">
    <property type="entry name" value="Winged helix-like DNA-binding domain superfamily/Winged helix DNA-binding domain"/>
    <property type="match status" value="1"/>
</dbReference>
<evidence type="ECO:0000313" key="7">
    <source>
        <dbReference type="EMBL" id="ROP36503.1"/>
    </source>
</evidence>
<dbReference type="RefSeq" id="WP_123747874.1">
    <property type="nucleotide sequence ID" value="NZ_RJKM01000001.1"/>
</dbReference>
<dbReference type="AlphaFoldDB" id="A0A3N1H1U1"/>
<dbReference type="InterPro" id="IPR036388">
    <property type="entry name" value="WH-like_DNA-bd_sf"/>
</dbReference>
<evidence type="ECO:0000256" key="4">
    <source>
        <dbReference type="ARBA" id="ARBA00023163"/>
    </source>
</evidence>
<keyword evidence="8" id="KW-1185">Reference proteome</keyword>
<dbReference type="GO" id="GO:0032993">
    <property type="term" value="C:protein-DNA complex"/>
    <property type="evidence" value="ECO:0007669"/>
    <property type="project" value="TreeGrafter"/>
</dbReference>
<dbReference type="SUPFAM" id="SSF53850">
    <property type="entry name" value="Periplasmic binding protein-like II"/>
    <property type="match status" value="1"/>
</dbReference>
<feature type="transmembrane region" description="Helical" evidence="5">
    <location>
        <begin position="221"/>
        <end position="249"/>
    </location>
</feature>
<dbReference type="Pfam" id="PF00126">
    <property type="entry name" value="HTH_1"/>
    <property type="match status" value="1"/>
</dbReference>